<comment type="caution">
    <text evidence="3">The sequence shown here is derived from an EMBL/GenBank/DDBJ whole genome shotgun (WGS) entry which is preliminary data.</text>
</comment>
<evidence type="ECO:0000313" key="3">
    <source>
        <dbReference type="EMBL" id="MFC6883961.1"/>
    </source>
</evidence>
<dbReference type="SUPFAM" id="SSF56524">
    <property type="entry name" value="Oxidoreductase molybdopterin-binding domain"/>
    <property type="match status" value="1"/>
</dbReference>
<protein>
    <submittedName>
        <fullName evidence="3">Molybdopterin-dependent oxidoreductase</fullName>
    </submittedName>
</protein>
<dbReference type="RefSeq" id="WP_378063741.1">
    <property type="nucleotide sequence ID" value="NZ_JBHSXS010000023.1"/>
</dbReference>
<proteinExistence type="predicted"/>
<organism evidence="3 4">
    <name type="scientific">Actinomadura yumaensis</name>
    <dbReference type="NCBI Taxonomy" id="111807"/>
    <lineage>
        <taxon>Bacteria</taxon>
        <taxon>Bacillati</taxon>
        <taxon>Actinomycetota</taxon>
        <taxon>Actinomycetes</taxon>
        <taxon>Streptosporangiales</taxon>
        <taxon>Thermomonosporaceae</taxon>
        <taxon>Actinomadura</taxon>
    </lineage>
</organism>
<dbReference type="InterPro" id="IPR036374">
    <property type="entry name" value="OxRdtase_Mopterin-bd_sf"/>
</dbReference>
<evidence type="ECO:0000259" key="2">
    <source>
        <dbReference type="Pfam" id="PF00174"/>
    </source>
</evidence>
<dbReference type="Pfam" id="PF00174">
    <property type="entry name" value="Oxidored_molyb"/>
    <property type="match status" value="1"/>
</dbReference>
<evidence type="ECO:0000256" key="1">
    <source>
        <dbReference type="SAM" id="MobiDB-lite"/>
    </source>
</evidence>
<dbReference type="Proteomes" id="UP001596380">
    <property type="component" value="Unassembled WGS sequence"/>
</dbReference>
<accession>A0ABW2CSJ8</accession>
<dbReference type="EMBL" id="JBHSXS010000023">
    <property type="protein sequence ID" value="MFC6883961.1"/>
    <property type="molecule type" value="Genomic_DNA"/>
</dbReference>
<dbReference type="Gene3D" id="3.90.420.10">
    <property type="entry name" value="Oxidoreductase, molybdopterin-binding domain"/>
    <property type="match status" value="1"/>
</dbReference>
<evidence type="ECO:0000313" key="4">
    <source>
        <dbReference type="Proteomes" id="UP001596380"/>
    </source>
</evidence>
<dbReference type="PANTHER" id="PTHR43032">
    <property type="entry name" value="PROTEIN-METHIONINE-SULFOXIDE REDUCTASE"/>
    <property type="match status" value="1"/>
</dbReference>
<dbReference type="InterPro" id="IPR000572">
    <property type="entry name" value="OxRdtase_Mopterin-bd_dom"/>
</dbReference>
<name>A0ABW2CSJ8_9ACTN</name>
<dbReference type="PANTHER" id="PTHR43032:SF4">
    <property type="entry name" value="OXIDOREDUCTASE MOLYBDOPTERIN-BINDING DOMAIN-CONTAINING PROTEIN"/>
    <property type="match status" value="1"/>
</dbReference>
<sequence>MNEEERAEDRPTEASPPVEDGSPVGRRIVLGMLGLGVVGIAVGGTLQQKVNRALAPVGQIGNVLPAAGGFRYYSVVGSVRKRKAAEHRVTVAGLVERPRAFSMADLAALPQTRINRDFQCVTGWRVPDVGWAGVALPDLLNAVGVSPSAQAVRFRSFDGEYTESLTLAQAQRRDVLVATEMQGGPVAHDHGGPVRLYVAPMYGYKSLKWLGGIEVTDKVVSGYWERRGYDVDAWVGRSNGRDDAPT</sequence>
<gene>
    <name evidence="3" type="ORF">ACFQKB_29670</name>
</gene>
<keyword evidence="4" id="KW-1185">Reference proteome</keyword>
<feature type="domain" description="Oxidoreductase molybdopterin-binding" evidence="2">
    <location>
        <begin position="78"/>
        <end position="224"/>
    </location>
</feature>
<feature type="region of interest" description="Disordered" evidence="1">
    <location>
        <begin position="1"/>
        <end position="23"/>
    </location>
</feature>
<reference evidence="4" key="1">
    <citation type="journal article" date="2019" name="Int. J. Syst. Evol. Microbiol.">
        <title>The Global Catalogue of Microorganisms (GCM) 10K type strain sequencing project: providing services to taxonomists for standard genome sequencing and annotation.</title>
        <authorList>
            <consortium name="The Broad Institute Genomics Platform"/>
            <consortium name="The Broad Institute Genome Sequencing Center for Infectious Disease"/>
            <person name="Wu L."/>
            <person name="Ma J."/>
        </authorList>
    </citation>
    <scope>NUCLEOTIDE SEQUENCE [LARGE SCALE GENOMIC DNA]</scope>
    <source>
        <strain evidence="4">JCM 3369</strain>
    </source>
</reference>